<organism evidence="3 4">
    <name type="scientific">Drosophila yakuba</name>
    <name type="common">Fruit fly</name>
    <dbReference type="NCBI Taxonomy" id="7245"/>
    <lineage>
        <taxon>Eukaryota</taxon>
        <taxon>Metazoa</taxon>
        <taxon>Ecdysozoa</taxon>
        <taxon>Arthropoda</taxon>
        <taxon>Hexapoda</taxon>
        <taxon>Insecta</taxon>
        <taxon>Pterygota</taxon>
        <taxon>Neoptera</taxon>
        <taxon>Endopterygota</taxon>
        <taxon>Diptera</taxon>
        <taxon>Brachycera</taxon>
        <taxon>Muscomorpha</taxon>
        <taxon>Ephydroidea</taxon>
        <taxon>Drosophilidae</taxon>
        <taxon>Drosophila</taxon>
        <taxon>Sophophora</taxon>
    </lineage>
</organism>
<dbReference type="eggNOG" id="ENOG502SERF">
    <property type="taxonomic scope" value="Eukaryota"/>
</dbReference>
<keyword evidence="2" id="KW-0812">Transmembrane</keyword>
<dbReference type="EMBL" id="CM000159">
    <property type="protein sequence ID" value="EDW92894.1"/>
    <property type="molecule type" value="Genomic_DNA"/>
</dbReference>
<dbReference type="PhylomeDB" id="B4PDS9"/>
<dbReference type="KEGG" id="dya:Dyak_GE21181"/>
<evidence type="ECO:0000256" key="2">
    <source>
        <dbReference type="SAM" id="Phobius"/>
    </source>
</evidence>
<sequence length="305" mass="33731">MHKQHLPFNGGPGGFGASAFNFNAPQFGEGAGFAEGLNGMPFLGKTPTKPLMRSISRKRLLVDGAGLDSLPPPLPAMSQHILSGGGVGRGQRFPVPPISTYYGHYEGDHSTSSMSKLKNTSAPENSDETQWHEKNTPAQATDLTSETDSESDLCSKQNGSELPESRWRRAFGYIMDTQPEQRRQRLQVMIKRCGQSAIAKHLLVLLQLLALVAVVGFRQVTRFGWLCGGVRYPMGCAKFQLRSYLRQMLWRLANAKGNDTLLFLIVVLVTPWLFLLSLVGFAISFVFSMRTGVAEGVRQLRRRAF</sequence>
<evidence type="ECO:0000313" key="4">
    <source>
        <dbReference type="Proteomes" id="UP000002282"/>
    </source>
</evidence>
<evidence type="ECO:0000256" key="1">
    <source>
        <dbReference type="SAM" id="MobiDB-lite"/>
    </source>
</evidence>
<proteinExistence type="predicted"/>
<keyword evidence="2" id="KW-1133">Transmembrane helix</keyword>
<keyword evidence="2" id="KW-0472">Membrane</keyword>
<feature type="compositionally biased region" description="Polar residues" evidence="1">
    <location>
        <begin position="110"/>
        <end position="124"/>
    </location>
</feature>
<dbReference type="HOGENOM" id="CLU_055022_0_0_1"/>
<gene>
    <name evidence="3" type="primary">Dyak\GE21181</name>
    <name evidence="3" type="synonym">dyak_GLEANR_4963</name>
    <name evidence="3" type="synonym">GE21181</name>
    <name evidence="3" type="ORF">Dyak_GE21181</name>
</gene>
<reference evidence="3 4" key="1">
    <citation type="journal article" date="2007" name="Nature">
        <title>Evolution of genes and genomes on the Drosophila phylogeny.</title>
        <authorList>
            <consortium name="Drosophila 12 Genomes Consortium"/>
            <person name="Clark A.G."/>
            <person name="Eisen M.B."/>
            <person name="Smith D.R."/>
            <person name="Bergman C.M."/>
            <person name="Oliver B."/>
            <person name="Markow T.A."/>
            <person name="Kaufman T.C."/>
            <person name="Kellis M."/>
            <person name="Gelbart W."/>
            <person name="Iyer V.N."/>
            <person name="Pollard D.A."/>
            <person name="Sackton T.B."/>
            <person name="Larracuente A.M."/>
            <person name="Singh N.D."/>
            <person name="Abad J.P."/>
            <person name="Abt D.N."/>
            <person name="Adryan B."/>
            <person name="Aguade M."/>
            <person name="Akashi H."/>
            <person name="Anderson W.W."/>
            <person name="Aquadro C.F."/>
            <person name="Ardell D.H."/>
            <person name="Arguello R."/>
            <person name="Artieri C.G."/>
            <person name="Barbash D.A."/>
            <person name="Barker D."/>
            <person name="Barsanti P."/>
            <person name="Batterham P."/>
            <person name="Batzoglou S."/>
            <person name="Begun D."/>
            <person name="Bhutkar A."/>
            <person name="Blanco E."/>
            <person name="Bosak S.A."/>
            <person name="Bradley R.K."/>
            <person name="Brand A.D."/>
            <person name="Brent M.R."/>
            <person name="Brooks A.N."/>
            <person name="Brown R.H."/>
            <person name="Butlin R.K."/>
            <person name="Caggese C."/>
            <person name="Calvi B.R."/>
            <person name="Bernardo de Carvalho A."/>
            <person name="Caspi A."/>
            <person name="Castrezana S."/>
            <person name="Celniker S.E."/>
            <person name="Chang J.L."/>
            <person name="Chapple C."/>
            <person name="Chatterji S."/>
            <person name="Chinwalla A."/>
            <person name="Civetta A."/>
            <person name="Clifton S.W."/>
            <person name="Comeron J.M."/>
            <person name="Costello J.C."/>
            <person name="Coyne J.A."/>
            <person name="Daub J."/>
            <person name="David R.G."/>
            <person name="Delcher A.L."/>
            <person name="Delehaunty K."/>
            <person name="Do C.B."/>
            <person name="Ebling H."/>
            <person name="Edwards K."/>
            <person name="Eickbush T."/>
            <person name="Evans J.D."/>
            <person name="Filipski A."/>
            <person name="Findeiss S."/>
            <person name="Freyhult E."/>
            <person name="Fulton L."/>
            <person name="Fulton R."/>
            <person name="Garcia A.C."/>
            <person name="Gardiner A."/>
            <person name="Garfield D.A."/>
            <person name="Garvin B.E."/>
            <person name="Gibson G."/>
            <person name="Gilbert D."/>
            <person name="Gnerre S."/>
            <person name="Godfrey J."/>
            <person name="Good R."/>
            <person name="Gotea V."/>
            <person name="Gravely B."/>
            <person name="Greenberg A.J."/>
            <person name="Griffiths-Jones S."/>
            <person name="Gross S."/>
            <person name="Guigo R."/>
            <person name="Gustafson E.A."/>
            <person name="Haerty W."/>
            <person name="Hahn M.W."/>
            <person name="Halligan D.L."/>
            <person name="Halpern A.L."/>
            <person name="Halter G.M."/>
            <person name="Han M.V."/>
            <person name="Heger A."/>
            <person name="Hillier L."/>
            <person name="Hinrichs A.S."/>
            <person name="Holmes I."/>
            <person name="Hoskins R.A."/>
            <person name="Hubisz M.J."/>
            <person name="Hultmark D."/>
            <person name="Huntley M.A."/>
            <person name="Jaffe D.B."/>
            <person name="Jagadeeshan S."/>
            <person name="Jeck W.R."/>
            <person name="Johnson J."/>
            <person name="Jones C.D."/>
            <person name="Jordan W.C."/>
            <person name="Karpen G.H."/>
            <person name="Kataoka E."/>
            <person name="Keightley P.D."/>
            <person name="Kheradpour P."/>
            <person name="Kirkness E.F."/>
            <person name="Koerich L.B."/>
            <person name="Kristiansen K."/>
            <person name="Kudrna D."/>
            <person name="Kulathinal R.J."/>
            <person name="Kumar S."/>
            <person name="Kwok R."/>
            <person name="Lander E."/>
            <person name="Langley C.H."/>
            <person name="Lapoint R."/>
            <person name="Lazzaro B.P."/>
            <person name="Lee S.J."/>
            <person name="Levesque L."/>
            <person name="Li R."/>
            <person name="Lin C.F."/>
            <person name="Lin M.F."/>
            <person name="Lindblad-Toh K."/>
            <person name="Llopart A."/>
            <person name="Long M."/>
            <person name="Low L."/>
            <person name="Lozovsky E."/>
            <person name="Lu J."/>
            <person name="Luo M."/>
            <person name="Machado C.A."/>
            <person name="Makalowski W."/>
            <person name="Marzo M."/>
            <person name="Matsuda M."/>
            <person name="Matzkin L."/>
            <person name="McAllister B."/>
            <person name="McBride C.S."/>
            <person name="McKernan B."/>
            <person name="McKernan K."/>
            <person name="Mendez-Lago M."/>
            <person name="Minx P."/>
            <person name="Mollenhauer M.U."/>
            <person name="Montooth K."/>
            <person name="Mount S.M."/>
            <person name="Mu X."/>
            <person name="Myers E."/>
            <person name="Negre B."/>
            <person name="Newfeld S."/>
            <person name="Nielsen R."/>
            <person name="Noor M.A."/>
            <person name="O'Grady P."/>
            <person name="Pachter L."/>
            <person name="Papaceit M."/>
            <person name="Parisi M.J."/>
            <person name="Parisi M."/>
            <person name="Parts L."/>
            <person name="Pedersen J.S."/>
            <person name="Pesole G."/>
            <person name="Phillippy A.M."/>
            <person name="Ponting C.P."/>
            <person name="Pop M."/>
            <person name="Porcelli D."/>
            <person name="Powell J.R."/>
            <person name="Prohaska S."/>
            <person name="Pruitt K."/>
            <person name="Puig M."/>
            <person name="Quesneville H."/>
            <person name="Ram K.R."/>
            <person name="Rand D."/>
            <person name="Rasmussen M.D."/>
            <person name="Reed L.K."/>
            <person name="Reenan R."/>
            <person name="Reily A."/>
            <person name="Remington K.A."/>
            <person name="Rieger T.T."/>
            <person name="Ritchie M.G."/>
            <person name="Robin C."/>
            <person name="Rogers Y.H."/>
            <person name="Rohde C."/>
            <person name="Rozas J."/>
            <person name="Rubenfield M.J."/>
            <person name="Ruiz A."/>
            <person name="Russo S."/>
            <person name="Salzberg S.L."/>
            <person name="Sanchez-Gracia A."/>
            <person name="Saranga D.J."/>
            <person name="Sato H."/>
            <person name="Schaeffer S.W."/>
            <person name="Schatz M.C."/>
            <person name="Schlenke T."/>
            <person name="Schwartz R."/>
            <person name="Segarra C."/>
            <person name="Singh R.S."/>
            <person name="Sirot L."/>
            <person name="Sirota M."/>
            <person name="Sisneros N.B."/>
            <person name="Smith C.D."/>
            <person name="Smith T.F."/>
            <person name="Spieth J."/>
            <person name="Stage D.E."/>
            <person name="Stark A."/>
            <person name="Stephan W."/>
            <person name="Strausberg R.L."/>
            <person name="Strempel S."/>
            <person name="Sturgill D."/>
            <person name="Sutton G."/>
            <person name="Sutton G.G."/>
            <person name="Tao W."/>
            <person name="Teichmann S."/>
            <person name="Tobari Y.N."/>
            <person name="Tomimura Y."/>
            <person name="Tsolas J.M."/>
            <person name="Valente V.L."/>
            <person name="Venter E."/>
            <person name="Venter J.C."/>
            <person name="Vicario S."/>
            <person name="Vieira F.G."/>
            <person name="Vilella A.J."/>
            <person name="Villasante A."/>
            <person name="Walenz B."/>
            <person name="Wang J."/>
            <person name="Wasserman M."/>
            <person name="Watts T."/>
            <person name="Wilson D."/>
            <person name="Wilson R.K."/>
            <person name="Wing R.A."/>
            <person name="Wolfner M.F."/>
            <person name="Wong A."/>
            <person name="Wong G.K."/>
            <person name="Wu C.I."/>
            <person name="Wu G."/>
            <person name="Yamamoto D."/>
            <person name="Yang H.P."/>
            <person name="Yang S.P."/>
            <person name="Yorke J.A."/>
            <person name="Yoshida K."/>
            <person name="Zdobnov E."/>
            <person name="Zhang P."/>
            <person name="Zhang Y."/>
            <person name="Zimin A.V."/>
            <person name="Baldwin J."/>
            <person name="Abdouelleil A."/>
            <person name="Abdulkadir J."/>
            <person name="Abebe A."/>
            <person name="Abera B."/>
            <person name="Abreu J."/>
            <person name="Acer S.C."/>
            <person name="Aftuck L."/>
            <person name="Alexander A."/>
            <person name="An P."/>
            <person name="Anderson E."/>
            <person name="Anderson S."/>
            <person name="Arachi H."/>
            <person name="Azer M."/>
            <person name="Bachantsang P."/>
            <person name="Barry A."/>
            <person name="Bayul T."/>
            <person name="Berlin A."/>
            <person name="Bessette D."/>
            <person name="Bloom T."/>
            <person name="Blye J."/>
            <person name="Boguslavskiy L."/>
            <person name="Bonnet C."/>
            <person name="Boukhgalter B."/>
            <person name="Bourzgui I."/>
            <person name="Brown A."/>
            <person name="Cahill P."/>
            <person name="Channer S."/>
            <person name="Cheshatsang Y."/>
            <person name="Chuda L."/>
            <person name="Citroen M."/>
            <person name="Collymore A."/>
            <person name="Cooke P."/>
            <person name="Costello M."/>
            <person name="D'Aco K."/>
            <person name="Daza R."/>
            <person name="De Haan G."/>
            <person name="DeGray S."/>
            <person name="DeMaso C."/>
            <person name="Dhargay N."/>
            <person name="Dooley K."/>
            <person name="Dooley E."/>
            <person name="Doricent M."/>
            <person name="Dorje P."/>
            <person name="Dorjee K."/>
            <person name="Dupes A."/>
            <person name="Elong R."/>
            <person name="Falk J."/>
            <person name="Farina A."/>
            <person name="Faro S."/>
            <person name="Ferguson D."/>
            <person name="Fisher S."/>
            <person name="Foley C.D."/>
            <person name="Franke A."/>
            <person name="Friedrich D."/>
            <person name="Gadbois L."/>
            <person name="Gearin G."/>
            <person name="Gearin C.R."/>
            <person name="Giannoukos G."/>
            <person name="Goode T."/>
            <person name="Graham J."/>
            <person name="Grandbois E."/>
            <person name="Grewal S."/>
            <person name="Gyaltsen K."/>
            <person name="Hafez N."/>
            <person name="Hagos B."/>
            <person name="Hall J."/>
            <person name="Henson C."/>
            <person name="Hollinger A."/>
            <person name="Honan T."/>
            <person name="Huard M.D."/>
            <person name="Hughes L."/>
            <person name="Hurhula B."/>
            <person name="Husby M.E."/>
            <person name="Kamat A."/>
            <person name="Kanga B."/>
            <person name="Kashin S."/>
            <person name="Khazanovich D."/>
            <person name="Kisner P."/>
            <person name="Lance K."/>
            <person name="Lara M."/>
            <person name="Lee W."/>
            <person name="Lennon N."/>
            <person name="Letendre F."/>
            <person name="LeVine R."/>
            <person name="Lipovsky A."/>
            <person name="Liu X."/>
            <person name="Liu J."/>
            <person name="Liu S."/>
            <person name="Lokyitsang T."/>
            <person name="Lokyitsang Y."/>
            <person name="Lubonja R."/>
            <person name="Lui A."/>
            <person name="MacDonald P."/>
            <person name="Magnisalis V."/>
            <person name="Maru K."/>
            <person name="Matthews C."/>
            <person name="McCusker W."/>
            <person name="McDonough S."/>
            <person name="Mehta T."/>
            <person name="Meldrim J."/>
            <person name="Meneus L."/>
            <person name="Mihai O."/>
            <person name="Mihalev A."/>
            <person name="Mihova T."/>
            <person name="Mittelman R."/>
            <person name="Mlenga V."/>
            <person name="Montmayeur A."/>
            <person name="Mulrain L."/>
            <person name="Navidi A."/>
            <person name="Naylor J."/>
            <person name="Negash T."/>
            <person name="Nguyen T."/>
            <person name="Nguyen N."/>
            <person name="Nicol R."/>
            <person name="Norbu C."/>
            <person name="Norbu N."/>
            <person name="Novod N."/>
            <person name="O'Neill B."/>
            <person name="Osman S."/>
            <person name="Markiewicz E."/>
            <person name="Oyono O.L."/>
            <person name="Patti C."/>
            <person name="Phunkhang P."/>
            <person name="Pierre F."/>
            <person name="Priest M."/>
            <person name="Raghuraman S."/>
            <person name="Rege F."/>
            <person name="Reyes R."/>
            <person name="Rise C."/>
            <person name="Rogov P."/>
            <person name="Ross K."/>
            <person name="Ryan E."/>
            <person name="Settipalli S."/>
            <person name="Shea T."/>
            <person name="Sherpa N."/>
            <person name="Shi L."/>
            <person name="Shih D."/>
            <person name="Sparrow T."/>
            <person name="Spaulding J."/>
            <person name="Stalker J."/>
            <person name="Stange-Thomann N."/>
            <person name="Stavropoulos S."/>
            <person name="Stone C."/>
            <person name="Strader C."/>
            <person name="Tesfaye S."/>
            <person name="Thomson T."/>
            <person name="Thoulutsang Y."/>
            <person name="Thoulutsang D."/>
            <person name="Topham K."/>
            <person name="Topping I."/>
            <person name="Tsamla T."/>
            <person name="Vassiliev H."/>
            <person name="Vo A."/>
            <person name="Wangchuk T."/>
            <person name="Wangdi T."/>
            <person name="Weiand M."/>
            <person name="Wilkinson J."/>
            <person name="Wilson A."/>
            <person name="Yadav S."/>
            <person name="Young G."/>
            <person name="Yu Q."/>
            <person name="Zembek L."/>
            <person name="Zhong D."/>
            <person name="Zimmer A."/>
            <person name="Zwirko Z."/>
            <person name="Jaffe D.B."/>
            <person name="Alvarez P."/>
            <person name="Brockman W."/>
            <person name="Butler J."/>
            <person name="Chin C."/>
            <person name="Gnerre S."/>
            <person name="Grabherr M."/>
            <person name="Kleber M."/>
            <person name="Mauceli E."/>
            <person name="MacCallum I."/>
        </authorList>
    </citation>
    <scope>NUCLEOTIDE SEQUENCE [LARGE SCALE GENOMIC DNA]</scope>
    <source>
        <strain evidence="4">Tai18E2 / Tucson 14021-0261.01</strain>
    </source>
</reference>
<feature type="transmembrane region" description="Helical" evidence="2">
    <location>
        <begin position="261"/>
        <end position="287"/>
    </location>
</feature>
<accession>B4PDS9</accession>
<keyword evidence="4" id="KW-1185">Reference proteome</keyword>
<name>B4PDS9_DROYA</name>
<dbReference type="AlphaFoldDB" id="B4PDS9"/>
<reference evidence="3 4" key="2">
    <citation type="journal article" date="2007" name="PLoS Biol.">
        <title>Principles of genome evolution in the Drosophila melanogaster species group.</title>
        <authorList>
            <person name="Ranz J.M."/>
            <person name="Maurin D."/>
            <person name="Chan Y.S."/>
            <person name="von Grotthuss M."/>
            <person name="Hillier L.W."/>
            <person name="Roote J."/>
            <person name="Ashburner M."/>
            <person name="Bergman C.M."/>
        </authorList>
    </citation>
    <scope>NUCLEOTIDE SEQUENCE [LARGE SCALE GENOMIC DNA]</scope>
    <source>
        <strain evidence="4">Tai18E2 / Tucson 14021-0261.01</strain>
    </source>
</reference>
<dbReference type="Proteomes" id="UP000002282">
    <property type="component" value="Chromosome 3L"/>
</dbReference>
<feature type="transmembrane region" description="Helical" evidence="2">
    <location>
        <begin position="197"/>
        <end position="217"/>
    </location>
</feature>
<evidence type="ECO:0008006" key="5">
    <source>
        <dbReference type="Google" id="ProtNLM"/>
    </source>
</evidence>
<evidence type="ECO:0000313" key="3">
    <source>
        <dbReference type="EMBL" id="EDW92894.1"/>
    </source>
</evidence>
<dbReference type="OrthoDB" id="8012606at2759"/>
<protein>
    <recommendedName>
        <fullName evidence="5">Transmembrane protein</fullName>
    </recommendedName>
</protein>
<dbReference type="OMA" id="MHKQRLP"/>
<feature type="region of interest" description="Disordered" evidence="1">
    <location>
        <begin position="104"/>
        <end position="161"/>
    </location>
</feature>